<dbReference type="InterPro" id="IPR018580">
    <property type="entry name" value="Uncharacterised_YfhO"/>
</dbReference>
<protein>
    <submittedName>
        <fullName evidence="2">Uncharacterized membrane protein YfhO</fullName>
    </submittedName>
</protein>
<keyword evidence="3" id="KW-1185">Reference proteome</keyword>
<dbReference type="Proteomes" id="UP000199481">
    <property type="component" value="Unassembled WGS sequence"/>
</dbReference>
<feature type="transmembrane region" description="Helical" evidence="1">
    <location>
        <begin position="361"/>
        <end position="377"/>
    </location>
</feature>
<gene>
    <name evidence="2" type="ORF">SAMN04487752_1225</name>
</gene>
<evidence type="ECO:0000313" key="2">
    <source>
        <dbReference type="EMBL" id="SDQ20235.1"/>
    </source>
</evidence>
<name>A0A1H0YYG6_9LACT</name>
<organism evidence="2 3">
    <name type="scientific">Carnobacterium viridans</name>
    <dbReference type="NCBI Taxonomy" id="174587"/>
    <lineage>
        <taxon>Bacteria</taxon>
        <taxon>Bacillati</taxon>
        <taxon>Bacillota</taxon>
        <taxon>Bacilli</taxon>
        <taxon>Lactobacillales</taxon>
        <taxon>Carnobacteriaceae</taxon>
        <taxon>Carnobacterium</taxon>
    </lineage>
</organism>
<feature type="transmembrane region" description="Helical" evidence="1">
    <location>
        <begin position="248"/>
        <end position="269"/>
    </location>
</feature>
<keyword evidence="1" id="KW-0812">Transmembrane</keyword>
<feature type="transmembrane region" description="Helical" evidence="1">
    <location>
        <begin position="335"/>
        <end position="355"/>
    </location>
</feature>
<reference evidence="3" key="1">
    <citation type="submission" date="2016-10" db="EMBL/GenBank/DDBJ databases">
        <authorList>
            <person name="Varghese N."/>
            <person name="Submissions S."/>
        </authorList>
    </citation>
    <scope>NUCLEOTIDE SEQUENCE [LARGE SCALE GENOMIC DNA]</scope>
    <source>
        <strain evidence="3">MPL-11</strain>
    </source>
</reference>
<feature type="transmembrane region" description="Helical" evidence="1">
    <location>
        <begin position="891"/>
        <end position="913"/>
    </location>
</feature>
<feature type="transmembrane region" description="Helical" evidence="1">
    <location>
        <begin position="169"/>
        <end position="189"/>
    </location>
</feature>
<feature type="transmembrane region" description="Helical" evidence="1">
    <location>
        <begin position="117"/>
        <end position="136"/>
    </location>
</feature>
<feature type="transmembrane region" description="Helical" evidence="1">
    <location>
        <begin position="196"/>
        <end position="228"/>
    </location>
</feature>
<feature type="transmembrane region" description="Helical" evidence="1">
    <location>
        <begin position="448"/>
        <end position="470"/>
    </location>
</feature>
<feature type="transmembrane region" description="Helical" evidence="1">
    <location>
        <begin position="281"/>
        <end position="299"/>
    </location>
</feature>
<dbReference type="PANTHER" id="PTHR38454:SF1">
    <property type="entry name" value="INTEGRAL MEMBRANE PROTEIN"/>
    <property type="match status" value="1"/>
</dbReference>
<evidence type="ECO:0000256" key="1">
    <source>
        <dbReference type="SAM" id="Phobius"/>
    </source>
</evidence>
<dbReference type="AlphaFoldDB" id="A0A1H0YYG6"/>
<proteinExistence type="predicted"/>
<dbReference type="EMBL" id="FNJW01000008">
    <property type="protein sequence ID" value="SDQ20235.1"/>
    <property type="molecule type" value="Genomic_DNA"/>
</dbReference>
<feature type="transmembrane region" description="Helical" evidence="1">
    <location>
        <begin position="20"/>
        <end position="40"/>
    </location>
</feature>
<evidence type="ECO:0000313" key="3">
    <source>
        <dbReference type="Proteomes" id="UP000199481"/>
    </source>
</evidence>
<keyword evidence="1" id="KW-0472">Membrane</keyword>
<feature type="transmembrane region" description="Helical" evidence="1">
    <location>
        <begin position="143"/>
        <end position="163"/>
    </location>
</feature>
<feature type="transmembrane region" description="Helical" evidence="1">
    <location>
        <begin position="415"/>
        <end position="432"/>
    </location>
</feature>
<feature type="transmembrane region" description="Helical" evidence="1">
    <location>
        <begin position="389"/>
        <end position="409"/>
    </location>
</feature>
<accession>A0A1H0YYG6</accession>
<sequence>MMKDLGENLVEEKKITKLTFALFTGLFLIIITAIYSYFIVLQKSFIWEGDGFSQHYLIFKDYSSLIKTYFSNPSAGLQFWDWTNGMGADVLSAYGYYVVGDPFVYLGLLFPASMTEFAYHVLVFLRVYAIGIAFLFYCRRMQLASSGALVGTLMYTFAFYVVLNVTRHPFFLMPMLFFPLLCIGIEKILHNESNTLFIVVIFLSACSNFYFFYMLSVLIFIYAVIRYFNLYSTKNNKLLLAYVWKAVYSYLIGLLLSSILFVPIVGGFLQSSREPGNFASGLLVYPVKYYWSLLLNLFISERYLWTVFGYSSFALLMVPMLWMQRKKFSFIPATLGLFAVMLTLPAFGSIMNGFAGPYNRWTFAISLFVSLGAAILYNSRFSLKKKEVLAMGCMILLYGGVLFVVIQVIDFRTAFIAPLIFASLMWLVLFLANKQQNKKALTKRSKGFYSAVLLLLIMANLGYSAMDYYYSWGQNTIELSVDYGTIDDEYLMTFDQLEQQLPQDKDTSRIGVTSKDNHIKNQFIILEEMGLNSYLSVSNGFISNFARQLGTGQFQLIQPLRNGFDDRQIANNFLGVRYILTEKENEVYLPYGYEVVENLSDKSSDFIVAETKNYFPFASANSTYLTYESFEKMNPIEKEQFLSYGVVIDSKEVETTDLTLFDQSLNVKSVGYQLISENKSKADIEEDEITIKEDNGKVELLLDDATVLQQAEVYVYLEGVDFTPSVSDPLTGTPTAFNARIELGERKKTIRQSDVLSFSSYFKRENMLFNMGFQDENSKKETISLQFSKGGNYKLEDLTVFVVPLDKDYSDRVMEKRDNQLNIETFTNQMISGSITMTEPSILATTIPFTQGWKAEVNGEEVETILVNEGFVGLPLGAGTSKVTFTYRPPFLILGAFLSLAGIILLALNHVFWNKH</sequence>
<dbReference type="Pfam" id="PF09586">
    <property type="entry name" value="YfhO"/>
    <property type="match status" value="1"/>
</dbReference>
<dbReference type="PANTHER" id="PTHR38454">
    <property type="entry name" value="INTEGRAL MEMBRANE PROTEIN-RELATED"/>
    <property type="match status" value="1"/>
</dbReference>
<keyword evidence="1" id="KW-1133">Transmembrane helix</keyword>
<feature type="transmembrane region" description="Helical" evidence="1">
    <location>
        <begin position="305"/>
        <end position="323"/>
    </location>
</feature>